<accession>A0A9Q1K827</accession>
<gene>
    <name evidence="3" type="ORF">Cgig2_015357</name>
</gene>
<comment type="caution">
    <text evidence="3">The sequence shown here is derived from an EMBL/GenBank/DDBJ whole genome shotgun (WGS) entry which is preliminary data.</text>
</comment>
<dbReference type="Proteomes" id="UP001153076">
    <property type="component" value="Unassembled WGS sequence"/>
</dbReference>
<dbReference type="Gene3D" id="2.30.30.100">
    <property type="match status" value="1"/>
</dbReference>
<dbReference type="InterPro" id="IPR050914">
    <property type="entry name" value="snRNP_SmB/NAA38-like"/>
</dbReference>
<dbReference type="InterPro" id="IPR010920">
    <property type="entry name" value="LSM_dom_sf"/>
</dbReference>
<protein>
    <recommendedName>
        <fullName evidence="2">Sm domain-containing protein</fullName>
    </recommendedName>
</protein>
<proteinExistence type="predicted"/>
<dbReference type="PANTHER" id="PTHR10701">
    <property type="entry name" value="SMALL NUCLEAR RIBONUCLEOPROTEIN-ASSOCIATED PROTEIN B AND N"/>
    <property type="match status" value="1"/>
</dbReference>
<dbReference type="InterPro" id="IPR034110">
    <property type="entry name" value="LSMD1_Sm"/>
</dbReference>
<sequence>MLPHPNPNISPPYRTLHQTHNTPPNPYKPKQQLLLIQRCHRGHQSFDMMKFMKMNEERGAEDDTIIWAYLYKNSMSGLLCGGFDLCKVSVKSVVLQLRCSQDVCKEVQSSPTALQFSSRDQFLLRGRSPQEDTEGHCENANDSNAVAMVRKLLCHRMLLAVNDGRFFTGNFHCIDKQGNILLQDAVDTRRSSPSPMEQRGLGLILIPSSCQTSCHIDCSVDEQLSLLSLRDK</sequence>
<dbReference type="SUPFAM" id="SSF50182">
    <property type="entry name" value="Sm-like ribonucleoproteins"/>
    <property type="match status" value="1"/>
</dbReference>
<reference evidence="3" key="1">
    <citation type="submission" date="2022-04" db="EMBL/GenBank/DDBJ databases">
        <title>Carnegiea gigantea Genome sequencing and assembly v2.</title>
        <authorList>
            <person name="Copetti D."/>
            <person name="Sanderson M.J."/>
            <person name="Burquez A."/>
            <person name="Wojciechowski M.F."/>
        </authorList>
    </citation>
    <scope>NUCLEOTIDE SEQUENCE</scope>
    <source>
        <strain evidence="3">SGP5-SGP5p</strain>
        <tissue evidence="3">Aerial part</tissue>
    </source>
</reference>
<evidence type="ECO:0000313" key="3">
    <source>
        <dbReference type="EMBL" id="KAJ8438100.1"/>
    </source>
</evidence>
<evidence type="ECO:0000313" key="4">
    <source>
        <dbReference type="Proteomes" id="UP001153076"/>
    </source>
</evidence>
<dbReference type="GO" id="GO:0031417">
    <property type="term" value="C:NatC complex"/>
    <property type="evidence" value="ECO:0007669"/>
    <property type="project" value="InterPro"/>
</dbReference>
<feature type="region of interest" description="Disordered" evidence="1">
    <location>
        <begin position="1"/>
        <end position="28"/>
    </location>
</feature>
<dbReference type="CDD" id="cd06168">
    <property type="entry name" value="LSMD1"/>
    <property type="match status" value="1"/>
</dbReference>
<organism evidence="3 4">
    <name type="scientific">Carnegiea gigantea</name>
    <dbReference type="NCBI Taxonomy" id="171969"/>
    <lineage>
        <taxon>Eukaryota</taxon>
        <taxon>Viridiplantae</taxon>
        <taxon>Streptophyta</taxon>
        <taxon>Embryophyta</taxon>
        <taxon>Tracheophyta</taxon>
        <taxon>Spermatophyta</taxon>
        <taxon>Magnoliopsida</taxon>
        <taxon>eudicotyledons</taxon>
        <taxon>Gunneridae</taxon>
        <taxon>Pentapetalae</taxon>
        <taxon>Caryophyllales</taxon>
        <taxon>Cactineae</taxon>
        <taxon>Cactaceae</taxon>
        <taxon>Cactoideae</taxon>
        <taxon>Echinocereeae</taxon>
        <taxon>Carnegiea</taxon>
    </lineage>
</organism>
<dbReference type="AlphaFoldDB" id="A0A9Q1K827"/>
<feature type="domain" description="Sm" evidence="2">
    <location>
        <begin position="150"/>
        <end position="207"/>
    </location>
</feature>
<dbReference type="EMBL" id="JAKOGI010000268">
    <property type="protein sequence ID" value="KAJ8438100.1"/>
    <property type="molecule type" value="Genomic_DNA"/>
</dbReference>
<keyword evidence="4" id="KW-1185">Reference proteome</keyword>
<evidence type="ECO:0000256" key="1">
    <source>
        <dbReference type="SAM" id="MobiDB-lite"/>
    </source>
</evidence>
<name>A0A9Q1K827_9CARY</name>
<dbReference type="PANTHER" id="PTHR10701:SF5">
    <property type="entry name" value="N-ALPHA-ACETYLTRANSFERASE 38, NATC AUXILIARY SUBUNIT"/>
    <property type="match status" value="1"/>
</dbReference>
<evidence type="ECO:0000259" key="2">
    <source>
        <dbReference type="Pfam" id="PF01423"/>
    </source>
</evidence>
<dbReference type="OrthoDB" id="368909at2759"/>
<dbReference type="InterPro" id="IPR001163">
    <property type="entry name" value="Sm_dom_euk/arc"/>
</dbReference>
<feature type="compositionally biased region" description="Pro residues" evidence="1">
    <location>
        <begin position="1"/>
        <end position="10"/>
    </location>
</feature>
<dbReference type="Pfam" id="PF01423">
    <property type="entry name" value="LSM"/>
    <property type="match status" value="1"/>
</dbReference>